<dbReference type="EMBL" id="LT906449">
    <property type="protein sequence ID" value="SNV04335.1"/>
    <property type="molecule type" value="Genomic_DNA"/>
</dbReference>
<gene>
    <name evidence="2" type="ORF">SAMEA44541418_00407</name>
</gene>
<name>A0AAX2GWY1_9FLAO</name>
<feature type="chain" id="PRO_5043365323" evidence="1">
    <location>
        <begin position="20"/>
        <end position="255"/>
    </location>
</feature>
<dbReference type="Gene3D" id="2.180.10.10">
    <property type="entry name" value="RHS repeat-associated core"/>
    <property type="match status" value="1"/>
</dbReference>
<accession>A0AAX2GWY1</accession>
<evidence type="ECO:0000256" key="1">
    <source>
        <dbReference type="SAM" id="SignalP"/>
    </source>
</evidence>
<sequence>MKSILITFLLLGISMASWAQDDVFQYRLKDFSIVGKVKTVWELEYTVSANKKGDLKKEKLLSKSVYTFSENGFATKGVNYNVKTGKKDFEMDYVYQGGKRPTSVVVSSGIRMVPTYDEKGFLKELQVSEAHRNLPYKFVFEDDANGNPIRTDIFVGKMLSNYIEGKFDANGNIIEKKTYNSGKKLIDTTLYTYDEHHNLIKEEFSTEKESDHKVFLYEYTYEYRNNWVKRIKYIPNDDDNKKPVSVIERNLEYFQ</sequence>
<proteinExistence type="predicted"/>
<organism evidence="2 3">
    <name type="scientific">Capnocytophaga haemolytica</name>
    <dbReference type="NCBI Taxonomy" id="45243"/>
    <lineage>
        <taxon>Bacteria</taxon>
        <taxon>Pseudomonadati</taxon>
        <taxon>Bacteroidota</taxon>
        <taxon>Flavobacteriia</taxon>
        <taxon>Flavobacteriales</taxon>
        <taxon>Flavobacteriaceae</taxon>
        <taxon>Capnocytophaga</taxon>
    </lineage>
</organism>
<dbReference type="Proteomes" id="UP000215539">
    <property type="component" value="Chromosome 1"/>
</dbReference>
<dbReference type="RefSeq" id="WP_143324997.1">
    <property type="nucleotide sequence ID" value="NZ_CP014227.1"/>
</dbReference>
<evidence type="ECO:0000313" key="2">
    <source>
        <dbReference type="EMBL" id="SNV04335.1"/>
    </source>
</evidence>
<feature type="signal peptide" evidence="1">
    <location>
        <begin position="1"/>
        <end position="19"/>
    </location>
</feature>
<keyword evidence="1" id="KW-0732">Signal</keyword>
<evidence type="ECO:0000313" key="3">
    <source>
        <dbReference type="Proteomes" id="UP000215539"/>
    </source>
</evidence>
<reference evidence="2 3" key="1">
    <citation type="submission" date="2017-06" db="EMBL/GenBank/DDBJ databases">
        <authorList>
            <consortium name="Pathogen Informatics"/>
        </authorList>
    </citation>
    <scope>NUCLEOTIDE SEQUENCE [LARGE SCALE GENOMIC DNA]</scope>
    <source>
        <strain evidence="2 3">NCTC12947</strain>
    </source>
</reference>
<dbReference type="AlphaFoldDB" id="A0AAX2GWY1"/>
<protein>
    <submittedName>
        <fullName evidence="2">Uncharacterized protein</fullName>
    </submittedName>
</protein>